<dbReference type="KEGG" id="fri:FraEuI1c_5169"/>
<protein>
    <recommendedName>
        <fullName evidence="3">DUF4276 family protein</fullName>
    </recommendedName>
</protein>
<evidence type="ECO:0000313" key="1">
    <source>
        <dbReference type="EMBL" id="ADP83158.1"/>
    </source>
</evidence>
<dbReference type="STRING" id="298654.FraEuI1c_5169"/>
<dbReference type="EMBL" id="CP002299">
    <property type="protein sequence ID" value="ADP83158.1"/>
    <property type="molecule type" value="Genomic_DNA"/>
</dbReference>
<dbReference type="InParanoid" id="E3J5S1"/>
<dbReference type="HOGENOM" id="CLU_1243819_0_0_11"/>
<accession>E3J5S1</accession>
<gene>
    <name evidence="1" type="ordered locus">FraEuI1c_5169</name>
</gene>
<organism evidence="1 2">
    <name type="scientific">Pseudofrankia inefficax (strain DSM 45817 / CECT 9037 / DDB 130130 / EuI1c)</name>
    <name type="common">Frankia inefficax</name>
    <dbReference type="NCBI Taxonomy" id="298654"/>
    <lineage>
        <taxon>Bacteria</taxon>
        <taxon>Bacillati</taxon>
        <taxon>Actinomycetota</taxon>
        <taxon>Actinomycetes</taxon>
        <taxon>Frankiales</taxon>
        <taxon>Frankiaceae</taxon>
        <taxon>Pseudofrankia</taxon>
    </lineage>
</organism>
<dbReference type="InterPro" id="IPR025455">
    <property type="entry name" value="DUF4276"/>
</dbReference>
<name>E3J5S1_PSEI1</name>
<proteinExistence type="predicted"/>
<dbReference type="OrthoDB" id="5188712at2"/>
<evidence type="ECO:0008006" key="3">
    <source>
        <dbReference type="Google" id="ProtNLM"/>
    </source>
</evidence>
<dbReference type="Pfam" id="PF14103">
    <property type="entry name" value="DUF4276"/>
    <property type="match status" value="1"/>
</dbReference>
<evidence type="ECO:0000313" key="2">
    <source>
        <dbReference type="Proteomes" id="UP000002484"/>
    </source>
</evidence>
<keyword evidence="2" id="KW-1185">Reference proteome</keyword>
<sequence length="222" mass="24497">MRIALLVEGIGEFKALPRLIPSLEHRSGQTLLQPVQLNVHPLAPPNVIASSLAKKMQILEQRRADQAVLLLDREDAEECPGTRAEQVATAIAKHPKITLPVQVVLKDRTLENWLIADLTALRTQPGRFKVTEALTKRVEPDKADRLAAIDLLQSASIGRTYHKVDDAVEICARLDPARAARHSRSFRHLLHVLGDSTFDAGCRRPPDGLPVAQAHAVRGPFQ</sequence>
<dbReference type="RefSeq" id="WP_013426276.1">
    <property type="nucleotide sequence ID" value="NC_014666.1"/>
</dbReference>
<dbReference type="AlphaFoldDB" id="E3J5S1"/>
<reference evidence="1 2" key="1">
    <citation type="submission" date="2010-10" db="EMBL/GenBank/DDBJ databases">
        <title>Complete sequence of Frankia sp. EuI1c.</title>
        <authorList>
            <consortium name="US DOE Joint Genome Institute"/>
            <person name="Lucas S."/>
            <person name="Copeland A."/>
            <person name="Lapidus A."/>
            <person name="Cheng J.-F."/>
            <person name="Bruce D."/>
            <person name="Goodwin L."/>
            <person name="Pitluck S."/>
            <person name="Chertkov O."/>
            <person name="Detter J.C."/>
            <person name="Han C."/>
            <person name="Tapia R."/>
            <person name="Land M."/>
            <person name="Hauser L."/>
            <person name="Jeffries C."/>
            <person name="Kyrpides N."/>
            <person name="Ivanova N."/>
            <person name="Mikhailova N."/>
            <person name="Beauchemin N."/>
            <person name="Sen A."/>
            <person name="Sur S.A."/>
            <person name="Gtari M."/>
            <person name="Wall L."/>
            <person name="Tisa L."/>
            <person name="Woyke T."/>
        </authorList>
    </citation>
    <scope>NUCLEOTIDE SEQUENCE [LARGE SCALE GENOMIC DNA]</scope>
    <source>
        <strain evidence="2">DSM 45817 / CECT 9037 / EuI1c</strain>
    </source>
</reference>
<dbReference type="Proteomes" id="UP000002484">
    <property type="component" value="Chromosome"/>
</dbReference>